<dbReference type="RefSeq" id="WP_144707398.1">
    <property type="nucleotide sequence ID" value="NZ_VNJJ01000033.1"/>
</dbReference>
<keyword evidence="2" id="KW-1185">Reference proteome</keyword>
<evidence type="ECO:0000313" key="1">
    <source>
        <dbReference type="EMBL" id="TVX91387.1"/>
    </source>
</evidence>
<accession>A0A559IUT0</accession>
<dbReference type="Proteomes" id="UP000316330">
    <property type="component" value="Unassembled WGS sequence"/>
</dbReference>
<comment type="caution">
    <text evidence="1">The sequence shown here is derived from an EMBL/GenBank/DDBJ whole genome shotgun (WGS) entry which is preliminary data.</text>
</comment>
<protein>
    <submittedName>
        <fullName evidence="1">Uncharacterized protein</fullName>
    </submittedName>
</protein>
<evidence type="ECO:0000313" key="2">
    <source>
        <dbReference type="Proteomes" id="UP000316330"/>
    </source>
</evidence>
<name>A0A559IUT0_9BACL</name>
<organism evidence="1 2">
    <name type="scientific">Cohnella terricola</name>
    <dbReference type="NCBI Taxonomy" id="1289167"/>
    <lineage>
        <taxon>Bacteria</taxon>
        <taxon>Bacillati</taxon>
        <taxon>Bacillota</taxon>
        <taxon>Bacilli</taxon>
        <taxon>Bacillales</taxon>
        <taxon>Paenibacillaceae</taxon>
        <taxon>Cohnella</taxon>
    </lineage>
</organism>
<dbReference type="OrthoDB" id="3035332at2"/>
<dbReference type="AlphaFoldDB" id="A0A559IUT0"/>
<proteinExistence type="predicted"/>
<sequence>MDFVELSKTEHNMIETAEKEYRDYYQFAIESINLLDSFVNSVELDAQVFLIFLSQIQKSTTLAVLSSLRRHDVQALMNIRHLLESFVLIVYSFIEKDFESYVLYSKYGYAVEKRDVKDRARKWLKAEFPEYSDKIKNMKDQINDFYAHANLLSAFANYNFDDDLKISLEIFDKKEDVFIRQRLWWIGNITFGIIDLIIKVNRKYPLITFRNDINKRMIKLAQRNNFLQEELTNLPNFSKHIGKTLE</sequence>
<reference evidence="1 2" key="1">
    <citation type="submission" date="2019-07" db="EMBL/GenBank/DDBJ databases">
        <authorList>
            <person name="Kim J."/>
        </authorList>
    </citation>
    <scope>NUCLEOTIDE SEQUENCE [LARGE SCALE GENOMIC DNA]</scope>
    <source>
        <strain evidence="1 2">G13</strain>
    </source>
</reference>
<gene>
    <name evidence="1" type="ORF">FPZ45_25085</name>
</gene>
<dbReference type="EMBL" id="VNJJ01000033">
    <property type="protein sequence ID" value="TVX91387.1"/>
    <property type="molecule type" value="Genomic_DNA"/>
</dbReference>